<dbReference type="PANTHER" id="PTHR47992">
    <property type="entry name" value="PROTEIN PHOSPHATASE"/>
    <property type="match status" value="1"/>
</dbReference>
<dbReference type="EMBL" id="LT629701">
    <property type="protein sequence ID" value="SDN50883.1"/>
    <property type="molecule type" value="Genomic_DNA"/>
</dbReference>
<dbReference type="InterPro" id="IPR001932">
    <property type="entry name" value="PPM-type_phosphatase-like_dom"/>
</dbReference>
<organism evidence="2 3">
    <name type="scientific">Allokutzneria albata</name>
    <name type="common">Kibdelosporangium albatum</name>
    <dbReference type="NCBI Taxonomy" id="211114"/>
    <lineage>
        <taxon>Bacteria</taxon>
        <taxon>Bacillati</taxon>
        <taxon>Actinomycetota</taxon>
        <taxon>Actinomycetes</taxon>
        <taxon>Pseudonocardiales</taxon>
        <taxon>Pseudonocardiaceae</taxon>
        <taxon>Allokutzneria</taxon>
    </lineage>
</organism>
<evidence type="ECO:0000313" key="3">
    <source>
        <dbReference type="Proteomes" id="UP000183376"/>
    </source>
</evidence>
<dbReference type="Proteomes" id="UP000183376">
    <property type="component" value="Chromosome I"/>
</dbReference>
<dbReference type="RefSeq" id="WP_052406708.1">
    <property type="nucleotide sequence ID" value="NZ_JOEF01000001.1"/>
</dbReference>
<proteinExistence type="predicted"/>
<gene>
    <name evidence="2" type="ORF">SAMN04489726_6928</name>
</gene>
<accession>A0A1H0BZ25</accession>
<dbReference type="SUPFAM" id="SSF81606">
    <property type="entry name" value="PP2C-like"/>
    <property type="match status" value="1"/>
</dbReference>
<dbReference type="GO" id="GO:0004722">
    <property type="term" value="F:protein serine/threonine phosphatase activity"/>
    <property type="evidence" value="ECO:0007669"/>
    <property type="project" value="InterPro"/>
</dbReference>
<evidence type="ECO:0000259" key="1">
    <source>
        <dbReference type="PROSITE" id="PS51746"/>
    </source>
</evidence>
<dbReference type="Gene3D" id="3.60.40.10">
    <property type="entry name" value="PPM-type phosphatase domain"/>
    <property type="match status" value="1"/>
</dbReference>
<protein>
    <submittedName>
        <fullName evidence="2">Serine/threonine protein phosphatase PrpC</fullName>
    </submittedName>
</protein>
<keyword evidence="3" id="KW-1185">Reference proteome</keyword>
<dbReference type="PROSITE" id="PS51746">
    <property type="entry name" value="PPM_2"/>
    <property type="match status" value="1"/>
</dbReference>
<dbReference type="CDD" id="cd00143">
    <property type="entry name" value="PP2Cc"/>
    <property type="match status" value="1"/>
</dbReference>
<dbReference type="SMART" id="SM00332">
    <property type="entry name" value="PP2Cc"/>
    <property type="match status" value="1"/>
</dbReference>
<dbReference type="InterPro" id="IPR015655">
    <property type="entry name" value="PP2C"/>
</dbReference>
<dbReference type="Pfam" id="PF13672">
    <property type="entry name" value="PP2C_2"/>
    <property type="match status" value="1"/>
</dbReference>
<name>A0A1H0BZ25_ALLAB</name>
<dbReference type="SMART" id="SM00331">
    <property type="entry name" value="PP2C_SIG"/>
    <property type="match status" value="1"/>
</dbReference>
<dbReference type="STRING" id="211114.SAMN04489726_6928"/>
<feature type="domain" description="PPM-type phosphatase" evidence="1">
    <location>
        <begin position="17"/>
        <end position="265"/>
    </location>
</feature>
<dbReference type="AlphaFoldDB" id="A0A1H0BZ25"/>
<reference evidence="2 3" key="1">
    <citation type="submission" date="2016-10" db="EMBL/GenBank/DDBJ databases">
        <authorList>
            <person name="de Groot N.N."/>
        </authorList>
    </citation>
    <scope>NUCLEOTIDE SEQUENCE [LARGE SCALE GENOMIC DNA]</scope>
    <source>
        <strain evidence="2 3">DSM 44149</strain>
    </source>
</reference>
<sequence>MTSELTGQDRVELDLGAVAGVSDRGLRHHRNEDAMAVRRVTRSAEVIAVVCDGVSTSDNPDVASRTAATTAADALLEAREGGADPITATHRAIAAAAEAVAALERPKEESDTGRPPACTFVSAVVTDETITVGWVGDSRAYWLTAPAEKSACMTLDDAWAAQMVAAGHLTEEEAHNHKMAHVLMAWLGANAGEIRPHVVTFRPEGPGVVVVCSDGLWNYVPSAEELAEITLSSSLESPMEAARVLTQRALDDGGRDNITVVIVPFPQGHAGQRP</sequence>
<dbReference type="eggNOG" id="COG0631">
    <property type="taxonomic scope" value="Bacteria"/>
</dbReference>
<dbReference type="InterPro" id="IPR036457">
    <property type="entry name" value="PPM-type-like_dom_sf"/>
</dbReference>
<evidence type="ECO:0000313" key="2">
    <source>
        <dbReference type="EMBL" id="SDN50883.1"/>
    </source>
</evidence>